<feature type="transmembrane region" description="Helical" evidence="1">
    <location>
        <begin position="16"/>
        <end position="36"/>
    </location>
</feature>
<keyword evidence="1" id="KW-0472">Membrane</keyword>
<feature type="transmembrane region" description="Helical" evidence="1">
    <location>
        <begin position="57"/>
        <end position="76"/>
    </location>
</feature>
<comment type="caution">
    <text evidence="2">The sequence shown here is derived from an EMBL/GenBank/DDBJ whole genome shotgun (WGS) entry which is preliminary data.</text>
</comment>
<keyword evidence="1" id="KW-1133">Transmembrane helix</keyword>
<dbReference type="AlphaFoldDB" id="A0A315ZIN2"/>
<keyword evidence="1" id="KW-0812">Transmembrane</keyword>
<organism evidence="2 3">
    <name type="scientific">Sediminitomix flava</name>
    <dbReference type="NCBI Taxonomy" id="379075"/>
    <lineage>
        <taxon>Bacteria</taxon>
        <taxon>Pseudomonadati</taxon>
        <taxon>Bacteroidota</taxon>
        <taxon>Cytophagia</taxon>
        <taxon>Cytophagales</taxon>
        <taxon>Flammeovirgaceae</taxon>
        <taxon>Sediminitomix</taxon>
    </lineage>
</organism>
<proteinExistence type="predicted"/>
<sequence>MYISLLGWLLLDDKNILEYVSFFALGFYILGFMLECRKIIKKVKPSTGRLFAYKRTFIGVDFIWIALLQILIITNWQYDNFSIQWILVPFWSTILLKGFLKQIYDDYYILIDEHKIRISEHQEFVINVSDINEAVKKEEKYRLISKTDNIDIYFNRIAPSSRKELKEELDEIISSNKINCVQQGA</sequence>
<dbReference type="Proteomes" id="UP000245535">
    <property type="component" value="Unassembled WGS sequence"/>
</dbReference>
<name>A0A315ZIN2_SEDFL</name>
<dbReference type="EMBL" id="QGDO01000014">
    <property type="protein sequence ID" value="PWJ33241.1"/>
    <property type="molecule type" value="Genomic_DNA"/>
</dbReference>
<protein>
    <submittedName>
        <fullName evidence="2">Uncharacterized protein</fullName>
    </submittedName>
</protein>
<evidence type="ECO:0000313" key="3">
    <source>
        <dbReference type="Proteomes" id="UP000245535"/>
    </source>
</evidence>
<keyword evidence="3" id="KW-1185">Reference proteome</keyword>
<reference evidence="2 3" key="1">
    <citation type="submission" date="2018-03" db="EMBL/GenBank/DDBJ databases">
        <title>Genomic Encyclopedia of Archaeal and Bacterial Type Strains, Phase II (KMG-II): from individual species to whole genera.</title>
        <authorList>
            <person name="Goeker M."/>
        </authorList>
    </citation>
    <scope>NUCLEOTIDE SEQUENCE [LARGE SCALE GENOMIC DNA]</scope>
    <source>
        <strain evidence="2 3">DSM 28229</strain>
    </source>
</reference>
<accession>A0A315ZIN2</accession>
<evidence type="ECO:0000256" key="1">
    <source>
        <dbReference type="SAM" id="Phobius"/>
    </source>
</evidence>
<feature type="transmembrane region" description="Helical" evidence="1">
    <location>
        <begin position="82"/>
        <end position="100"/>
    </location>
</feature>
<evidence type="ECO:0000313" key="2">
    <source>
        <dbReference type="EMBL" id="PWJ33241.1"/>
    </source>
</evidence>
<gene>
    <name evidence="2" type="ORF">BC781_1143</name>
</gene>